<accession>A0A3B0S506</accession>
<dbReference type="EMBL" id="UOEE01000111">
    <property type="protein sequence ID" value="VAV90445.1"/>
    <property type="molecule type" value="Genomic_DNA"/>
</dbReference>
<dbReference type="AlphaFoldDB" id="A0A3B0S506"/>
<organism evidence="1">
    <name type="scientific">hydrothermal vent metagenome</name>
    <dbReference type="NCBI Taxonomy" id="652676"/>
    <lineage>
        <taxon>unclassified sequences</taxon>
        <taxon>metagenomes</taxon>
        <taxon>ecological metagenomes</taxon>
    </lineage>
</organism>
<sequence length="68" mass="7146">MTKISKDNSKAPNPSGLPIITHHDAAEYLADILPQLAAIAKKSGLTDLGEKVTEASSFAVKAKGTKQQ</sequence>
<gene>
    <name evidence="1" type="ORF">MNBD_ALPHA06-625</name>
</gene>
<evidence type="ECO:0000313" key="1">
    <source>
        <dbReference type="EMBL" id="VAV90445.1"/>
    </source>
</evidence>
<proteinExistence type="predicted"/>
<protein>
    <submittedName>
        <fullName evidence="1">Uncharacterized protein</fullName>
    </submittedName>
</protein>
<reference evidence="1" key="1">
    <citation type="submission" date="2018-06" db="EMBL/GenBank/DDBJ databases">
        <authorList>
            <person name="Zhirakovskaya E."/>
        </authorList>
    </citation>
    <scope>NUCLEOTIDE SEQUENCE</scope>
</reference>
<name>A0A3B0S506_9ZZZZ</name>